<evidence type="ECO:0000313" key="10">
    <source>
        <dbReference type="EMBL" id="KAK6346724.1"/>
    </source>
</evidence>
<comment type="subcellular location">
    <subcellularLocation>
        <location evidence="1">Mitochondrion</location>
    </subcellularLocation>
</comment>
<dbReference type="CDD" id="cd19873">
    <property type="entry name" value="DSRM_MRPL3_like"/>
    <property type="match status" value="1"/>
</dbReference>
<evidence type="ECO:0000259" key="9">
    <source>
        <dbReference type="PROSITE" id="PS50142"/>
    </source>
</evidence>
<evidence type="ECO:0000256" key="8">
    <source>
        <dbReference type="SAM" id="MobiDB-lite"/>
    </source>
</evidence>
<dbReference type="Pfam" id="PF22892">
    <property type="entry name" value="DSRM_MRPL44"/>
    <property type="match status" value="1"/>
</dbReference>
<evidence type="ECO:0000256" key="6">
    <source>
        <dbReference type="ARBA" id="ARBA00024034"/>
    </source>
</evidence>
<dbReference type="SMART" id="SM00535">
    <property type="entry name" value="RIBOc"/>
    <property type="match status" value="1"/>
</dbReference>
<dbReference type="EMBL" id="JAVHNQ010000005">
    <property type="protein sequence ID" value="KAK6346724.1"/>
    <property type="molecule type" value="Genomic_DNA"/>
</dbReference>
<keyword evidence="11" id="KW-1185">Reference proteome</keyword>
<sequence>MKRVSQATWDFLIVPRRCICGNPLALGDLLPSAFSSTARPSSSSSTIRSLVRPSQKPKARLLHTSTPLSVIPKAQPTQSAKLAALHGRLELPNKYPLTTLGRALIDPTAEPQHHLNNNSLSTVGNVLLGYYASEYLMVTYPRLPYAILKAAMEGYIGHKALAAVGTGWGVEAAFAPGTTVDPGLLQFNRLAPGTPWVPPYAGGLGFNPPMRQRKMMPPFEHNPSLEKQMAAEPEAMRRAWAAAARGKQDAIPLEGAMANFVRATVGGVYLHAGGLLATKEFVSAHILSRKLDVDKLFQFEQPTRELSRLCVREGFQQPIARLEKETGRYSRHPVFIVGVYSGEEKLGEGQGGSLPEAKIKAAISALKGWYLYSPVTGVDLPSKTDAEPDAPFSPSFIDVGDVVS</sequence>
<dbReference type="PANTHER" id="PTHR11207:SF32">
    <property type="entry name" value="LARGE RIBOSOMAL SUBUNIT PROTEIN ML44"/>
    <property type="match status" value="1"/>
</dbReference>
<dbReference type="AlphaFoldDB" id="A0AAV9UTP4"/>
<dbReference type="GO" id="GO:0006396">
    <property type="term" value="P:RNA processing"/>
    <property type="evidence" value="ECO:0007669"/>
    <property type="project" value="InterPro"/>
</dbReference>
<keyword evidence="4" id="KW-0496">Mitochondrion</keyword>
<dbReference type="SUPFAM" id="SSF69065">
    <property type="entry name" value="RNase III domain-like"/>
    <property type="match status" value="1"/>
</dbReference>
<dbReference type="SMART" id="SM00358">
    <property type="entry name" value="DSRM"/>
    <property type="match status" value="1"/>
</dbReference>
<dbReference type="InterPro" id="IPR044444">
    <property type="entry name" value="Ribosomal_mL44_DSRM_metazoa"/>
</dbReference>
<protein>
    <recommendedName>
        <fullName evidence="7">Large ribosomal subunit protein mL44</fullName>
    </recommendedName>
</protein>
<dbReference type="PANTHER" id="PTHR11207">
    <property type="entry name" value="RIBONUCLEASE III"/>
    <property type="match status" value="1"/>
</dbReference>
<evidence type="ECO:0000313" key="11">
    <source>
        <dbReference type="Proteomes" id="UP001375240"/>
    </source>
</evidence>
<comment type="caution">
    <text evidence="10">The sequence shown here is derived from an EMBL/GenBank/DDBJ whole genome shotgun (WGS) entry which is preliminary data.</text>
</comment>
<keyword evidence="5" id="KW-0687">Ribonucleoprotein</keyword>
<dbReference type="Gene3D" id="3.30.160.20">
    <property type="match status" value="1"/>
</dbReference>
<evidence type="ECO:0000256" key="4">
    <source>
        <dbReference type="ARBA" id="ARBA00023128"/>
    </source>
</evidence>
<proteinExistence type="inferred from homology"/>
<evidence type="ECO:0000256" key="5">
    <source>
        <dbReference type="ARBA" id="ARBA00023274"/>
    </source>
</evidence>
<dbReference type="Gene3D" id="1.10.1520.10">
    <property type="entry name" value="Ribonuclease III domain"/>
    <property type="match status" value="1"/>
</dbReference>
<keyword evidence="2" id="KW-0694">RNA-binding</keyword>
<dbReference type="GO" id="GO:0005739">
    <property type="term" value="C:mitochondrion"/>
    <property type="evidence" value="ECO:0007669"/>
    <property type="project" value="TreeGrafter"/>
</dbReference>
<dbReference type="Proteomes" id="UP001375240">
    <property type="component" value="Unassembled WGS sequence"/>
</dbReference>
<comment type="similarity">
    <text evidence="6">Belongs to the ribonuclease III family. Mitochondrion-specific ribosomal protein mL44 subfamily.</text>
</comment>
<gene>
    <name evidence="10" type="ORF">TWF696_006837</name>
</gene>
<dbReference type="InterPro" id="IPR014720">
    <property type="entry name" value="dsRBD_dom"/>
</dbReference>
<evidence type="ECO:0000256" key="3">
    <source>
        <dbReference type="ARBA" id="ARBA00022980"/>
    </source>
</evidence>
<dbReference type="GO" id="GO:0003735">
    <property type="term" value="F:structural constituent of ribosome"/>
    <property type="evidence" value="ECO:0007669"/>
    <property type="project" value="TreeGrafter"/>
</dbReference>
<evidence type="ECO:0000256" key="1">
    <source>
        <dbReference type="ARBA" id="ARBA00004173"/>
    </source>
</evidence>
<organism evidence="10 11">
    <name type="scientific">Orbilia brochopaga</name>
    <dbReference type="NCBI Taxonomy" id="3140254"/>
    <lineage>
        <taxon>Eukaryota</taxon>
        <taxon>Fungi</taxon>
        <taxon>Dikarya</taxon>
        <taxon>Ascomycota</taxon>
        <taxon>Pezizomycotina</taxon>
        <taxon>Orbiliomycetes</taxon>
        <taxon>Orbiliales</taxon>
        <taxon>Orbiliaceae</taxon>
        <taxon>Orbilia</taxon>
    </lineage>
</organism>
<dbReference type="InterPro" id="IPR044443">
    <property type="entry name" value="Ribosomal_mL44_DSRM_fung"/>
</dbReference>
<evidence type="ECO:0000256" key="2">
    <source>
        <dbReference type="ARBA" id="ARBA00022884"/>
    </source>
</evidence>
<dbReference type="InterPro" id="IPR036389">
    <property type="entry name" value="RNase_III_sf"/>
</dbReference>
<dbReference type="InterPro" id="IPR000999">
    <property type="entry name" value="RNase_III_dom"/>
</dbReference>
<accession>A0AAV9UTP4</accession>
<evidence type="ECO:0000256" key="7">
    <source>
        <dbReference type="ARBA" id="ARBA00035187"/>
    </source>
</evidence>
<reference evidence="10 11" key="1">
    <citation type="submission" date="2019-10" db="EMBL/GenBank/DDBJ databases">
        <authorList>
            <person name="Palmer J.M."/>
        </authorList>
    </citation>
    <scope>NUCLEOTIDE SEQUENCE [LARGE SCALE GENOMIC DNA]</scope>
    <source>
        <strain evidence="10 11">TWF696</strain>
    </source>
</reference>
<feature type="compositionally biased region" description="Low complexity" evidence="8">
    <location>
        <begin position="37"/>
        <end position="49"/>
    </location>
</feature>
<name>A0AAV9UTP4_9PEZI</name>
<dbReference type="SUPFAM" id="SSF54768">
    <property type="entry name" value="dsRNA-binding domain-like"/>
    <property type="match status" value="1"/>
</dbReference>
<feature type="domain" description="RNase III" evidence="9">
    <location>
        <begin position="82"/>
        <end position="273"/>
    </location>
</feature>
<dbReference type="PROSITE" id="PS50142">
    <property type="entry name" value="RNASE_3_2"/>
    <property type="match status" value="1"/>
</dbReference>
<dbReference type="GO" id="GO:0003725">
    <property type="term" value="F:double-stranded RNA binding"/>
    <property type="evidence" value="ECO:0007669"/>
    <property type="project" value="InterPro"/>
</dbReference>
<feature type="region of interest" description="Disordered" evidence="8">
    <location>
        <begin position="37"/>
        <end position="58"/>
    </location>
</feature>
<dbReference type="GO" id="GO:0004525">
    <property type="term" value="F:ribonuclease III activity"/>
    <property type="evidence" value="ECO:0007669"/>
    <property type="project" value="InterPro"/>
</dbReference>
<keyword evidence="3" id="KW-0689">Ribosomal protein</keyword>